<evidence type="ECO:0000313" key="1">
    <source>
        <dbReference type="EMBL" id="KAL1132690.1"/>
    </source>
</evidence>
<dbReference type="EMBL" id="JBFDAA010000005">
    <property type="protein sequence ID" value="KAL1132690.1"/>
    <property type="molecule type" value="Genomic_DNA"/>
</dbReference>
<keyword evidence="2" id="KW-1185">Reference proteome</keyword>
<name>A0ABD0YN58_9HEMI</name>
<organism evidence="1 2">
    <name type="scientific">Ranatra chinensis</name>
    <dbReference type="NCBI Taxonomy" id="642074"/>
    <lineage>
        <taxon>Eukaryota</taxon>
        <taxon>Metazoa</taxon>
        <taxon>Ecdysozoa</taxon>
        <taxon>Arthropoda</taxon>
        <taxon>Hexapoda</taxon>
        <taxon>Insecta</taxon>
        <taxon>Pterygota</taxon>
        <taxon>Neoptera</taxon>
        <taxon>Paraneoptera</taxon>
        <taxon>Hemiptera</taxon>
        <taxon>Heteroptera</taxon>
        <taxon>Panheteroptera</taxon>
        <taxon>Nepomorpha</taxon>
        <taxon>Nepidae</taxon>
        <taxon>Ranatrinae</taxon>
        <taxon>Ranatra</taxon>
    </lineage>
</organism>
<accession>A0ABD0YN58</accession>
<comment type="caution">
    <text evidence="1">The sequence shown here is derived from an EMBL/GenBank/DDBJ whole genome shotgun (WGS) entry which is preliminary data.</text>
</comment>
<evidence type="ECO:0000313" key="2">
    <source>
        <dbReference type="Proteomes" id="UP001558652"/>
    </source>
</evidence>
<reference evidence="1 2" key="1">
    <citation type="submission" date="2024-07" db="EMBL/GenBank/DDBJ databases">
        <title>Chromosome-level genome assembly of the water stick insect Ranatra chinensis (Heteroptera: Nepidae).</title>
        <authorList>
            <person name="Liu X."/>
        </authorList>
    </citation>
    <scope>NUCLEOTIDE SEQUENCE [LARGE SCALE GENOMIC DNA]</scope>
    <source>
        <strain evidence="1">Cailab_2021Rc</strain>
        <tissue evidence="1">Muscle</tissue>
    </source>
</reference>
<dbReference type="AlphaFoldDB" id="A0ABD0YN58"/>
<sequence length="107" mass="11829">MAFKRRNMFYQNKKQETTGMDTQLMESRHRIRIVSVVAADVAVPGQSTAVLVSVQEPAKGDAPRPVNVTLRLVSHRSSDAPELLAQNTVPIKAVMSESNREKVPGEE</sequence>
<gene>
    <name evidence="1" type="ORF">AAG570_010642</name>
</gene>
<proteinExistence type="predicted"/>
<dbReference type="Proteomes" id="UP001558652">
    <property type="component" value="Unassembled WGS sequence"/>
</dbReference>
<protein>
    <submittedName>
        <fullName evidence="1">Uncharacterized protein</fullName>
    </submittedName>
</protein>